<dbReference type="SUPFAM" id="SSF53850">
    <property type="entry name" value="Periplasmic binding protein-like II"/>
    <property type="match status" value="1"/>
</dbReference>
<dbReference type="Pfam" id="PF00126">
    <property type="entry name" value="HTH_1"/>
    <property type="match status" value="1"/>
</dbReference>
<comment type="similarity">
    <text evidence="1">Belongs to the LysR transcriptional regulatory family.</text>
</comment>
<accession>A0ABT5C934</accession>
<dbReference type="Pfam" id="PF03466">
    <property type="entry name" value="LysR_substrate"/>
    <property type="match status" value="1"/>
</dbReference>
<dbReference type="InterPro" id="IPR036390">
    <property type="entry name" value="WH_DNA-bd_sf"/>
</dbReference>
<sequence length="327" mass="35908">MDLRHLRYFTAVAEERHFGRAAQRLGIAQPPLSRQIQDLESELGFSLFDRSRRRVELTPAGAAFLAHVRRVFDALDLAVHEARRASVGETGRLVLGYLSSLAYSGITELVRTFRGELPAVELALREMPPQEQIEALKDGRIDVGFVRAPLHDPRLASECVRREPLLVALPADHPLAARKRIPLELLSREPFVVFPRQRGSAFFDLVMGLCREAGFSPRIAQEALHLDILSLVAAGFGVSILPESIKNVGRKGLALRPIVGAPSTDLLVAWRADDASPTLRRFLSFVRRVGVNRGKPRAARGAPGEPGEGKRGRRARGAAAARPDAAE</sequence>
<dbReference type="PRINTS" id="PR00039">
    <property type="entry name" value="HTHLYSR"/>
</dbReference>
<protein>
    <submittedName>
        <fullName evidence="7">LysR substrate-binding domain-containing protein</fullName>
    </submittedName>
</protein>
<dbReference type="PROSITE" id="PS50931">
    <property type="entry name" value="HTH_LYSR"/>
    <property type="match status" value="1"/>
</dbReference>
<dbReference type="EMBL" id="JAQNDK010000004">
    <property type="protein sequence ID" value="MDC0682944.1"/>
    <property type="molecule type" value="Genomic_DNA"/>
</dbReference>
<gene>
    <name evidence="7" type="ORF">POL72_34775</name>
</gene>
<evidence type="ECO:0000256" key="3">
    <source>
        <dbReference type="ARBA" id="ARBA00023125"/>
    </source>
</evidence>
<dbReference type="InterPro" id="IPR005119">
    <property type="entry name" value="LysR_subst-bd"/>
</dbReference>
<evidence type="ECO:0000313" key="7">
    <source>
        <dbReference type="EMBL" id="MDC0682944.1"/>
    </source>
</evidence>
<feature type="region of interest" description="Disordered" evidence="5">
    <location>
        <begin position="293"/>
        <end position="327"/>
    </location>
</feature>
<evidence type="ECO:0000256" key="1">
    <source>
        <dbReference type="ARBA" id="ARBA00009437"/>
    </source>
</evidence>
<proteinExistence type="inferred from homology"/>
<organism evidence="7 8">
    <name type="scientific">Sorangium atrum</name>
    <dbReference type="NCBI Taxonomy" id="2995308"/>
    <lineage>
        <taxon>Bacteria</taxon>
        <taxon>Pseudomonadati</taxon>
        <taxon>Myxococcota</taxon>
        <taxon>Polyangia</taxon>
        <taxon>Polyangiales</taxon>
        <taxon>Polyangiaceae</taxon>
        <taxon>Sorangium</taxon>
    </lineage>
</organism>
<comment type="caution">
    <text evidence="7">The sequence shown here is derived from an EMBL/GenBank/DDBJ whole genome shotgun (WGS) entry which is preliminary data.</text>
</comment>
<evidence type="ECO:0000313" key="8">
    <source>
        <dbReference type="Proteomes" id="UP001217485"/>
    </source>
</evidence>
<evidence type="ECO:0000256" key="5">
    <source>
        <dbReference type="SAM" id="MobiDB-lite"/>
    </source>
</evidence>
<dbReference type="InterPro" id="IPR000847">
    <property type="entry name" value="LysR_HTH_N"/>
</dbReference>
<dbReference type="SUPFAM" id="SSF46785">
    <property type="entry name" value="Winged helix' DNA-binding domain"/>
    <property type="match status" value="1"/>
</dbReference>
<keyword evidence="4" id="KW-0804">Transcription</keyword>
<dbReference type="InterPro" id="IPR036388">
    <property type="entry name" value="WH-like_DNA-bd_sf"/>
</dbReference>
<dbReference type="PANTHER" id="PTHR30346">
    <property type="entry name" value="TRANSCRIPTIONAL DUAL REGULATOR HCAR-RELATED"/>
    <property type="match status" value="1"/>
</dbReference>
<dbReference type="Gene3D" id="3.40.190.10">
    <property type="entry name" value="Periplasmic binding protein-like II"/>
    <property type="match status" value="2"/>
</dbReference>
<keyword evidence="3" id="KW-0238">DNA-binding</keyword>
<dbReference type="CDD" id="cd08414">
    <property type="entry name" value="PBP2_LTTR_aromatics_like"/>
    <property type="match status" value="1"/>
</dbReference>
<dbReference type="RefSeq" id="WP_272101094.1">
    <property type="nucleotide sequence ID" value="NZ_JAQNDK010000004.1"/>
</dbReference>
<reference evidence="7 8" key="1">
    <citation type="submission" date="2023-01" db="EMBL/GenBank/DDBJ databases">
        <title>Minimal conservation of predation-associated metabolite biosynthetic gene clusters underscores biosynthetic potential of Myxococcota including descriptions for ten novel species: Archangium lansinium sp. nov., Myxococcus landrumus sp. nov., Nannocystis bai.</title>
        <authorList>
            <person name="Ahearne A."/>
            <person name="Stevens C."/>
            <person name="Dowd S."/>
        </authorList>
    </citation>
    <scope>NUCLEOTIDE SEQUENCE [LARGE SCALE GENOMIC DNA]</scope>
    <source>
        <strain evidence="7 8">WIWO2</strain>
    </source>
</reference>
<evidence type="ECO:0000256" key="2">
    <source>
        <dbReference type="ARBA" id="ARBA00023015"/>
    </source>
</evidence>
<dbReference type="Proteomes" id="UP001217485">
    <property type="component" value="Unassembled WGS sequence"/>
</dbReference>
<feature type="domain" description="HTH lysR-type" evidence="6">
    <location>
        <begin position="1"/>
        <end position="58"/>
    </location>
</feature>
<dbReference type="Gene3D" id="1.10.10.10">
    <property type="entry name" value="Winged helix-like DNA-binding domain superfamily/Winged helix DNA-binding domain"/>
    <property type="match status" value="1"/>
</dbReference>
<feature type="compositionally biased region" description="Low complexity" evidence="5">
    <location>
        <begin position="317"/>
        <end position="327"/>
    </location>
</feature>
<evidence type="ECO:0000259" key="6">
    <source>
        <dbReference type="PROSITE" id="PS50931"/>
    </source>
</evidence>
<keyword evidence="8" id="KW-1185">Reference proteome</keyword>
<evidence type="ECO:0000256" key="4">
    <source>
        <dbReference type="ARBA" id="ARBA00023163"/>
    </source>
</evidence>
<name>A0ABT5C934_9BACT</name>
<dbReference type="PANTHER" id="PTHR30346:SF0">
    <property type="entry name" value="HCA OPERON TRANSCRIPTIONAL ACTIVATOR HCAR"/>
    <property type="match status" value="1"/>
</dbReference>
<keyword evidence="2" id="KW-0805">Transcription regulation</keyword>